<dbReference type="PANTHER" id="PTHR37422">
    <property type="entry name" value="TEICHURONIC ACID BIOSYNTHESIS PROTEIN TUAE"/>
    <property type="match status" value="1"/>
</dbReference>
<evidence type="ECO:0000256" key="2">
    <source>
        <dbReference type="ARBA" id="ARBA00022692"/>
    </source>
</evidence>
<dbReference type="Pfam" id="PF04932">
    <property type="entry name" value="Wzy_C"/>
    <property type="match status" value="1"/>
</dbReference>
<evidence type="ECO:0000256" key="3">
    <source>
        <dbReference type="ARBA" id="ARBA00022989"/>
    </source>
</evidence>
<dbReference type="Proteomes" id="UP000094056">
    <property type="component" value="Unassembled WGS sequence"/>
</dbReference>
<sequence>MEYPNRLIEKVFRQKYAKNLILFILICLFAYSFAGALNKVMAERTLGSIFRNFLQTIPWLSLIVLISLYDIRRFPFPSLVFNFSSNVKRELSFGKLLLIIPLVVITGLFVSEYIIHMGLLYGPVIFAVFISLLVSCYYVVTERKILGVIIFLLVQSFLFFIHVNRKEIGFEQLIIYEAHFSLSAIYLFTISMFFFLGKYKSKVSNVGVKERMFIKLCMAFVLIPIFSIILSKDPIYSFIFYLMDMVLPFVYFLILLESIKNIEDIKKVIFYFVISIFLWQVFGLYRQGLIGSIEDITLGLHGSRATHVGFKVTYISLTLPFAVTLYYLMSGWKKAFMLVLVLFFLVYLMLSNSRSVLVGALGGFIIFFYYYRINIFKKLYFLVLGLVCMFILIIYWVGFFEILKLHRIFESWENFLSGESFNIISSSRLKIWQSSLEMVRDFPFFGIGPGMWHQYIPQYSLFMYSYMDDYGDIVRYYPKDPHNLYLLIWLNYGIASFICYITILYLAIKRGIWNVKKTLPGIMRILSLGSLASFITWIVISFFTIRFSSQGIFIYAIIFWSIIAVILKLYEFNSTFKAQSTTVD</sequence>
<dbReference type="EMBL" id="MAYW01000004">
    <property type="protein sequence ID" value="ODS34537.1"/>
    <property type="molecule type" value="Genomic_DNA"/>
</dbReference>
<accession>A0A1E3XFX4</accession>
<dbReference type="PATRIC" id="fig|1872076.5.peg.301"/>
<comment type="subcellular location">
    <subcellularLocation>
        <location evidence="1">Membrane</location>
        <topology evidence="1">Multi-pass membrane protein</topology>
    </subcellularLocation>
</comment>
<evidence type="ECO:0000259" key="6">
    <source>
        <dbReference type="Pfam" id="PF04932"/>
    </source>
</evidence>
<feature type="transmembrane region" description="Helical" evidence="5">
    <location>
        <begin position="308"/>
        <end position="328"/>
    </location>
</feature>
<dbReference type="InterPro" id="IPR051533">
    <property type="entry name" value="WaaL-like"/>
</dbReference>
<dbReference type="GO" id="GO:0016874">
    <property type="term" value="F:ligase activity"/>
    <property type="evidence" value="ECO:0007669"/>
    <property type="project" value="UniProtKB-KW"/>
</dbReference>
<gene>
    <name evidence="7" type="ORF">SCARUB_00272</name>
</gene>
<comment type="caution">
    <text evidence="7">The sequence shown here is derived from an EMBL/GenBank/DDBJ whole genome shotgun (WGS) entry which is preliminary data.</text>
</comment>
<evidence type="ECO:0000256" key="4">
    <source>
        <dbReference type="ARBA" id="ARBA00023136"/>
    </source>
</evidence>
<evidence type="ECO:0000313" key="8">
    <source>
        <dbReference type="Proteomes" id="UP000094056"/>
    </source>
</evidence>
<feature type="transmembrane region" description="Helical" evidence="5">
    <location>
        <begin position="484"/>
        <end position="508"/>
    </location>
</feature>
<evidence type="ECO:0000313" key="7">
    <source>
        <dbReference type="EMBL" id="ODS34537.1"/>
    </source>
</evidence>
<proteinExistence type="predicted"/>
<feature type="transmembrane region" description="Helical" evidence="5">
    <location>
        <begin position="528"/>
        <end position="546"/>
    </location>
</feature>
<evidence type="ECO:0000256" key="1">
    <source>
        <dbReference type="ARBA" id="ARBA00004141"/>
    </source>
</evidence>
<feature type="domain" description="O-antigen ligase-related" evidence="6">
    <location>
        <begin position="340"/>
        <end position="501"/>
    </location>
</feature>
<name>A0A1E3XFX4_9BACT</name>
<feature type="transmembrane region" description="Helical" evidence="5">
    <location>
        <begin position="120"/>
        <end position="140"/>
    </location>
</feature>
<keyword evidence="3 5" id="KW-1133">Transmembrane helix</keyword>
<feature type="transmembrane region" description="Helical" evidence="5">
    <location>
        <begin position="552"/>
        <end position="570"/>
    </location>
</feature>
<feature type="transmembrane region" description="Helical" evidence="5">
    <location>
        <begin position="212"/>
        <end position="229"/>
    </location>
</feature>
<keyword evidence="7" id="KW-0436">Ligase</keyword>
<reference evidence="7 8" key="1">
    <citation type="submission" date="2016-07" db="EMBL/GenBank/DDBJ databases">
        <title>Draft genome of Scalindua rubra, obtained from a brine-seawater interface in the Red Sea, sheds light on salt adaptation in anammox bacteria.</title>
        <authorList>
            <person name="Speth D.R."/>
            <person name="Lagkouvardos I."/>
            <person name="Wang Y."/>
            <person name="Qian P.-Y."/>
            <person name="Dutilh B.E."/>
            <person name="Jetten M.S."/>
        </authorList>
    </citation>
    <scope>NUCLEOTIDE SEQUENCE [LARGE SCALE GENOMIC DNA]</scope>
    <source>
        <strain evidence="7">BSI-1</strain>
    </source>
</reference>
<feature type="transmembrane region" description="Helical" evidence="5">
    <location>
        <begin position="20"/>
        <end position="37"/>
    </location>
</feature>
<dbReference type="InterPro" id="IPR007016">
    <property type="entry name" value="O-antigen_ligase-rel_domated"/>
</dbReference>
<feature type="transmembrane region" description="Helical" evidence="5">
    <location>
        <begin position="145"/>
        <end position="162"/>
    </location>
</feature>
<feature type="transmembrane region" description="Helical" evidence="5">
    <location>
        <begin position="174"/>
        <end position="196"/>
    </location>
</feature>
<dbReference type="PANTHER" id="PTHR37422:SF13">
    <property type="entry name" value="LIPOPOLYSACCHARIDE BIOSYNTHESIS PROTEIN PA4999-RELATED"/>
    <property type="match status" value="1"/>
</dbReference>
<feature type="transmembrane region" description="Helical" evidence="5">
    <location>
        <begin position="379"/>
        <end position="397"/>
    </location>
</feature>
<dbReference type="AlphaFoldDB" id="A0A1E3XFX4"/>
<dbReference type="GO" id="GO:0016020">
    <property type="term" value="C:membrane"/>
    <property type="evidence" value="ECO:0007669"/>
    <property type="project" value="UniProtKB-SubCell"/>
</dbReference>
<feature type="transmembrane region" description="Helical" evidence="5">
    <location>
        <begin position="49"/>
        <end position="71"/>
    </location>
</feature>
<feature type="transmembrane region" description="Helical" evidence="5">
    <location>
        <begin position="235"/>
        <end position="256"/>
    </location>
</feature>
<feature type="transmembrane region" description="Helical" evidence="5">
    <location>
        <begin position="268"/>
        <end position="288"/>
    </location>
</feature>
<evidence type="ECO:0000256" key="5">
    <source>
        <dbReference type="SAM" id="Phobius"/>
    </source>
</evidence>
<keyword evidence="2 5" id="KW-0812">Transmembrane</keyword>
<protein>
    <submittedName>
        <fullName evidence="7">Lipid A core O-antigen ligase related enzyme</fullName>
    </submittedName>
</protein>
<organism evidence="7 8">
    <name type="scientific">Candidatus Scalindua rubra</name>
    <dbReference type="NCBI Taxonomy" id="1872076"/>
    <lineage>
        <taxon>Bacteria</taxon>
        <taxon>Pseudomonadati</taxon>
        <taxon>Planctomycetota</taxon>
        <taxon>Candidatus Brocadiia</taxon>
        <taxon>Candidatus Brocadiales</taxon>
        <taxon>Candidatus Scalinduaceae</taxon>
        <taxon>Candidatus Scalindua</taxon>
    </lineage>
</organism>
<feature type="transmembrane region" description="Helical" evidence="5">
    <location>
        <begin position="335"/>
        <end position="350"/>
    </location>
</feature>
<keyword evidence="4 5" id="KW-0472">Membrane</keyword>
<feature type="transmembrane region" description="Helical" evidence="5">
    <location>
        <begin position="92"/>
        <end position="114"/>
    </location>
</feature>
<feature type="transmembrane region" description="Helical" evidence="5">
    <location>
        <begin position="356"/>
        <end position="372"/>
    </location>
</feature>